<gene>
    <name evidence="1" type="ORF">GGR17_001006</name>
</gene>
<protein>
    <submittedName>
        <fullName evidence="1">Uncharacterized protein</fullName>
    </submittedName>
</protein>
<proteinExistence type="predicted"/>
<organism evidence="1 2">
    <name type="scientific">Actibacterium naphthalenivorans</name>
    <dbReference type="NCBI Taxonomy" id="1614693"/>
    <lineage>
        <taxon>Bacteria</taxon>
        <taxon>Pseudomonadati</taxon>
        <taxon>Pseudomonadota</taxon>
        <taxon>Alphaproteobacteria</taxon>
        <taxon>Rhodobacterales</taxon>
        <taxon>Roseobacteraceae</taxon>
        <taxon>Actibacterium</taxon>
    </lineage>
</organism>
<accession>A0A840C712</accession>
<keyword evidence="2" id="KW-1185">Reference proteome</keyword>
<dbReference type="EMBL" id="JACIEQ010000001">
    <property type="protein sequence ID" value="MBB4021215.1"/>
    <property type="molecule type" value="Genomic_DNA"/>
</dbReference>
<comment type="caution">
    <text evidence="1">The sequence shown here is derived from an EMBL/GenBank/DDBJ whole genome shotgun (WGS) entry which is preliminary data.</text>
</comment>
<evidence type="ECO:0000313" key="2">
    <source>
        <dbReference type="Proteomes" id="UP000585681"/>
    </source>
</evidence>
<name>A0A840C712_9RHOB</name>
<sequence>MFSPGLDPLDQGHRIIAAVGHDMGRARETVNQLRRGGFVTGLAGAECQPDRQAHLIHDRVDLGTQSATRATDGVIRAAFFLPAACWWARMMEEAMKAMVSGDFAAKATDMKVSFA</sequence>
<reference evidence="1" key="1">
    <citation type="submission" date="2020-08" db="EMBL/GenBank/DDBJ databases">
        <title>Genomic Encyclopedia of Type Strains, Phase IV (KMG-IV): sequencing the most valuable type-strain genomes for metagenomic binning, comparative biology and taxonomic classification.</title>
        <authorList>
            <person name="Goeker M."/>
        </authorList>
    </citation>
    <scope>NUCLEOTIDE SEQUENCE [LARGE SCALE GENOMIC DNA]</scope>
    <source>
        <strain evidence="1">DSM 105040</strain>
    </source>
</reference>
<evidence type="ECO:0000313" key="1">
    <source>
        <dbReference type="EMBL" id="MBB4021215.1"/>
    </source>
</evidence>
<dbReference type="Proteomes" id="UP000585681">
    <property type="component" value="Unassembled WGS sequence"/>
</dbReference>
<dbReference type="AlphaFoldDB" id="A0A840C712"/>